<dbReference type="OrthoDB" id="146245at2"/>
<accession>A0A425Y2E0</accession>
<gene>
    <name evidence="1" type="ORF">DWB61_08165</name>
</gene>
<organism evidence="1 2">
    <name type="scientific">Ancylomarina euxinus</name>
    <dbReference type="NCBI Taxonomy" id="2283627"/>
    <lineage>
        <taxon>Bacteria</taxon>
        <taxon>Pseudomonadati</taxon>
        <taxon>Bacteroidota</taxon>
        <taxon>Bacteroidia</taxon>
        <taxon>Marinilabiliales</taxon>
        <taxon>Marinifilaceae</taxon>
        <taxon>Ancylomarina</taxon>
    </lineage>
</organism>
<evidence type="ECO:0000313" key="1">
    <source>
        <dbReference type="EMBL" id="RRG22170.1"/>
    </source>
</evidence>
<dbReference type="RefSeq" id="WP_125030402.1">
    <property type="nucleotide sequence ID" value="NZ_JAPXVP010000006.1"/>
</dbReference>
<dbReference type="Proteomes" id="UP000285794">
    <property type="component" value="Unassembled WGS sequence"/>
</dbReference>
<dbReference type="EMBL" id="QQWG01000006">
    <property type="protein sequence ID" value="RRG22170.1"/>
    <property type="molecule type" value="Genomic_DNA"/>
</dbReference>
<sequence length="407" mass="48347">MTFHSDLRNRIQNEYTAQWMNCPDHFPESKRQFSYLEKRIWEIKFNHFLRLIKKEFKLHHPNKTKILDRSKAFFEENLAYPHEQLTMIFSAEMLNATKDFIRKAWTFDSELSQIEIFQALRNVWVMLGLQSFFGKEIKITASLLAYSLLYPYTDNLIDTPTISKNEKLDFCDRFALRLNGKHVDAKSSIESRIFDLVAMIESEFERKTHPELFESLLAIHHAQTQSLKLVSTKTELSEDERFQICIEKGATSVIADGFLVMGHLDEKQYHFLYEYGAYLQILDDLQDARDDYEEGIMTYFSKNISQSQLDHLLCKTYYMGKSFYQNIEKWYPNELSFKDLIQRSFSFLLLASVYQNQADFSDVFVQNIEKHAPFRFSFLQKKKVELDPLRHYLLEKVEAYKAKEFAH</sequence>
<proteinExistence type="predicted"/>
<keyword evidence="2" id="KW-1185">Reference proteome</keyword>
<dbReference type="AlphaFoldDB" id="A0A425Y2E0"/>
<comment type="caution">
    <text evidence="1">The sequence shown here is derived from an EMBL/GenBank/DDBJ whole genome shotgun (WGS) entry which is preliminary data.</text>
</comment>
<dbReference type="SUPFAM" id="SSF48576">
    <property type="entry name" value="Terpenoid synthases"/>
    <property type="match status" value="1"/>
</dbReference>
<dbReference type="InterPro" id="IPR008949">
    <property type="entry name" value="Isoprenoid_synthase_dom_sf"/>
</dbReference>
<dbReference type="CDD" id="cd00385">
    <property type="entry name" value="Isoprenoid_Biosyn_C1"/>
    <property type="match status" value="1"/>
</dbReference>
<evidence type="ECO:0000313" key="2">
    <source>
        <dbReference type="Proteomes" id="UP000285794"/>
    </source>
</evidence>
<protein>
    <submittedName>
        <fullName evidence="1">Uncharacterized protein</fullName>
    </submittedName>
</protein>
<name>A0A425Y2E0_9BACT</name>
<reference evidence="1 2" key="1">
    <citation type="submission" date="2018-07" db="EMBL/GenBank/DDBJ databases">
        <title>Draft genome sequence of Ancylomarina sp. M1P.</title>
        <authorList>
            <person name="Yadav S."/>
            <person name="Villanueva L."/>
            <person name="Damste J.S.S."/>
        </authorList>
    </citation>
    <scope>NUCLEOTIDE SEQUENCE [LARGE SCALE GENOMIC DNA]</scope>
    <source>
        <strain evidence="1 2">M1P</strain>
    </source>
</reference>